<evidence type="ECO:0000256" key="2">
    <source>
        <dbReference type="ARBA" id="ARBA00022679"/>
    </source>
</evidence>
<protein>
    <submittedName>
        <fullName evidence="3">Glycosyl transferase family 11</fullName>
    </submittedName>
</protein>
<organism evidence="3 4">
    <name type="scientific">Mangrovibacterium diazotrophicum</name>
    <dbReference type="NCBI Taxonomy" id="1261403"/>
    <lineage>
        <taxon>Bacteria</taxon>
        <taxon>Pseudomonadati</taxon>
        <taxon>Bacteroidota</taxon>
        <taxon>Bacteroidia</taxon>
        <taxon>Marinilabiliales</taxon>
        <taxon>Prolixibacteraceae</taxon>
        <taxon>Mangrovibacterium</taxon>
    </lineage>
</organism>
<dbReference type="GO" id="GO:0016020">
    <property type="term" value="C:membrane"/>
    <property type="evidence" value="ECO:0007669"/>
    <property type="project" value="InterPro"/>
</dbReference>
<keyword evidence="4" id="KW-1185">Reference proteome</keyword>
<accession>A0A419WAS1</accession>
<evidence type="ECO:0000313" key="4">
    <source>
        <dbReference type="Proteomes" id="UP000283387"/>
    </source>
</evidence>
<proteinExistence type="predicted"/>
<reference evidence="3 4" key="1">
    <citation type="submission" date="2018-09" db="EMBL/GenBank/DDBJ databases">
        <title>Genomic Encyclopedia of Archaeal and Bacterial Type Strains, Phase II (KMG-II): from individual species to whole genera.</title>
        <authorList>
            <person name="Goeker M."/>
        </authorList>
    </citation>
    <scope>NUCLEOTIDE SEQUENCE [LARGE SCALE GENOMIC DNA]</scope>
    <source>
        <strain evidence="3 4">DSM 27148</strain>
    </source>
</reference>
<evidence type="ECO:0000313" key="3">
    <source>
        <dbReference type="EMBL" id="RKD92581.1"/>
    </source>
</evidence>
<evidence type="ECO:0000256" key="1">
    <source>
        <dbReference type="ARBA" id="ARBA00022676"/>
    </source>
</evidence>
<dbReference type="Gene3D" id="3.40.50.11350">
    <property type="match status" value="1"/>
</dbReference>
<dbReference type="EMBL" id="RAPN01000001">
    <property type="protein sequence ID" value="RKD92581.1"/>
    <property type="molecule type" value="Genomic_DNA"/>
</dbReference>
<comment type="caution">
    <text evidence="3">The sequence shown here is derived from an EMBL/GenBank/DDBJ whole genome shotgun (WGS) entry which is preliminary data.</text>
</comment>
<dbReference type="GO" id="GO:0008107">
    <property type="term" value="F:galactoside 2-alpha-L-fucosyltransferase activity"/>
    <property type="evidence" value="ECO:0007669"/>
    <property type="project" value="InterPro"/>
</dbReference>
<keyword evidence="1" id="KW-0328">Glycosyltransferase</keyword>
<dbReference type="InterPro" id="IPR002516">
    <property type="entry name" value="Glyco_trans_11"/>
</dbReference>
<dbReference type="AlphaFoldDB" id="A0A419WAS1"/>
<dbReference type="PANTHER" id="PTHR11927:SF9">
    <property type="entry name" value="L-FUCOSYLTRANSFERASE"/>
    <property type="match status" value="1"/>
</dbReference>
<dbReference type="Pfam" id="PF01531">
    <property type="entry name" value="Glyco_transf_11"/>
    <property type="match status" value="1"/>
</dbReference>
<dbReference type="OrthoDB" id="9794601at2"/>
<name>A0A419WAS1_9BACT</name>
<keyword evidence="2 3" id="KW-0808">Transferase</keyword>
<dbReference type="PANTHER" id="PTHR11927">
    <property type="entry name" value="GALACTOSIDE 2-L-FUCOSYLTRANSFERASE"/>
    <property type="match status" value="1"/>
</dbReference>
<gene>
    <name evidence="3" type="ORF">BC643_2955</name>
</gene>
<sequence>MIIIRMRSGLGNQMFQYAFFKQMQQWHGNEKVKLDISTYHWNVHNGLELDRVFGIDLEADSVPASVSRSFADVGYRFQDRLLRRLRGIKHRSYRFWENVSFEEYRTMDDVYLEGFWNNEQFFAGVKDEIRATYCYRGALSAADQQLIQEMKDKQSVAIHVRRGDYKKYPKKFPMCTPDYYKQAIERVQREAENSSLSCFVFSDDLDWCKQELTFLPDVTFVDNPNPLHASKDMYLMSCCKHNVIANSTFSWWGAWLNLNPDKRVIYPESALLTFEFMPEGWQKL</sequence>
<dbReference type="Proteomes" id="UP000283387">
    <property type="component" value="Unassembled WGS sequence"/>
</dbReference>
<dbReference type="CDD" id="cd11301">
    <property type="entry name" value="Fut1_Fut2_like"/>
    <property type="match status" value="1"/>
</dbReference>
<dbReference type="RefSeq" id="WP_120273773.1">
    <property type="nucleotide sequence ID" value="NZ_RAPN01000001.1"/>
</dbReference>
<dbReference type="GO" id="GO:0005975">
    <property type="term" value="P:carbohydrate metabolic process"/>
    <property type="evidence" value="ECO:0007669"/>
    <property type="project" value="InterPro"/>
</dbReference>